<dbReference type="CDD" id="cd00075">
    <property type="entry name" value="HATPase"/>
    <property type="match status" value="1"/>
</dbReference>
<evidence type="ECO:0000256" key="4">
    <source>
        <dbReference type="ARBA" id="ARBA00022679"/>
    </source>
</evidence>
<dbReference type="CDD" id="cd00156">
    <property type="entry name" value="REC"/>
    <property type="match status" value="1"/>
</dbReference>
<gene>
    <name evidence="13" type="ORF">GCL60_10305</name>
</gene>
<evidence type="ECO:0000256" key="3">
    <source>
        <dbReference type="ARBA" id="ARBA00022553"/>
    </source>
</evidence>
<keyword evidence="8" id="KW-0902">Two-component regulatory system</keyword>
<keyword evidence="4" id="KW-0808">Transferase</keyword>
<dbReference type="EMBL" id="WFLM01000004">
    <property type="protein sequence ID" value="KAB8037560.1"/>
    <property type="molecule type" value="Genomic_DNA"/>
</dbReference>
<evidence type="ECO:0000256" key="9">
    <source>
        <dbReference type="PROSITE-ProRule" id="PRU00169"/>
    </source>
</evidence>
<comment type="caution">
    <text evidence="13">The sequence shown here is derived from an EMBL/GenBank/DDBJ whole genome shotgun (WGS) entry which is preliminary data.</text>
</comment>
<keyword evidence="5" id="KW-0547">Nucleotide-binding</keyword>
<dbReference type="Gene3D" id="3.30.565.10">
    <property type="entry name" value="Histidine kinase-like ATPase, C-terminal domain"/>
    <property type="match status" value="1"/>
</dbReference>
<feature type="domain" description="Histidine kinase" evidence="11">
    <location>
        <begin position="249"/>
        <end position="464"/>
    </location>
</feature>
<dbReference type="PANTHER" id="PTHR43065:SF10">
    <property type="entry name" value="PEROXIDE STRESS-ACTIVATED HISTIDINE KINASE MAK3"/>
    <property type="match status" value="1"/>
</dbReference>
<evidence type="ECO:0000256" key="6">
    <source>
        <dbReference type="ARBA" id="ARBA00022777"/>
    </source>
</evidence>
<feature type="transmembrane region" description="Helical" evidence="10">
    <location>
        <begin position="154"/>
        <end position="175"/>
    </location>
</feature>
<evidence type="ECO:0000256" key="7">
    <source>
        <dbReference type="ARBA" id="ARBA00022840"/>
    </source>
</evidence>
<organism evidence="13 14">
    <name type="scientific">Silvanigrella paludirubra</name>
    <dbReference type="NCBI Taxonomy" id="2499159"/>
    <lineage>
        <taxon>Bacteria</taxon>
        <taxon>Pseudomonadati</taxon>
        <taxon>Bdellovibrionota</taxon>
        <taxon>Oligoflexia</taxon>
        <taxon>Silvanigrellales</taxon>
        <taxon>Silvanigrellaceae</taxon>
        <taxon>Silvanigrella</taxon>
    </lineage>
</organism>
<dbReference type="GO" id="GO:0004673">
    <property type="term" value="F:protein histidine kinase activity"/>
    <property type="evidence" value="ECO:0007669"/>
    <property type="project" value="UniProtKB-EC"/>
</dbReference>
<keyword evidence="3 9" id="KW-0597">Phosphoprotein</keyword>
<dbReference type="SUPFAM" id="SSF55874">
    <property type="entry name" value="ATPase domain of HSP90 chaperone/DNA topoisomerase II/histidine kinase"/>
    <property type="match status" value="1"/>
</dbReference>
<dbReference type="SUPFAM" id="SSF52172">
    <property type="entry name" value="CheY-like"/>
    <property type="match status" value="1"/>
</dbReference>
<feature type="domain" description="Response regulatory" evidence="12">
    <location>
        <begin position="522"/>
        <end position="643"/>
    </location>
</feature>
<dbReference type="Pfam" id="PF02518">
    <property type="entry name" value="HATPase_c"/>
    <property type="match status" value="1"/>
</dbReference>
<proteinExistence type="predicted"/>
<feature type="transmembrane region" description="Helical" evidence="10">
    <location>
        <begin position="21"/>
        <end position="43"/>
    </location>
</feature>
<evidence type="ECO:0000256" key="10">
    <source>
        <dbReference type="SAM" id="Phobius"/>
    </source>
</evidence>
<dbReference type="InterPro" id="IPR005467">
    <property type="entry name" value="His_kinase_dom"/>
</dbReference>
<dbReference type="InterPro" id="IPR003594">
    <property type="entry name" value="HATPase_dom"/>
</dbReference>
<evidence type="ECO:0000256" key="8">
    <source>
        <dbReference type="ARBA" id="ARBA00023012"/>
    </source>
</evidence>
<dbReference type="PRINTS" id="PR00344">
    <property type="entry name" value="BCTRLSENSOR"/>
</dbReference>
<dbReference type="Proteomes" id="UP000437748">
    <property type="component" value="Unassembled WGS sequence"/>
</dbReference>
<dbReference type="AlphaFoldDB" id="A0A6N6VQ77"/>
<keyword evidence="7" id="KW-0067">ATP-binding</keyword>
<dbReference type="InterPro" id="IPR001789">
    <property type="entry name" value="Sig_transdc_resp-reg_receiver"/>
</dbReference>
<dbReference type="RefSeq" id="WP_153420642.1">
    <property type="nucleotide sequence ID" value="NZ_WFLM01000004.1"/>
</dbReference>
<evidence type="ECO:0000256" key="1">
    <source>
        <dbReference type="ARBA" id="ARBA00000085"/>
    </source>
</evidence>
<sequence length="785" mass="92849">MIENHSLKEYILNQSNKQIRYYTCIIFFILAAFSIISFYSLYIKSSYNIINSLSYGIANSILLGDFFAIQKEFSSLIEIEAFEQIIIRTNPKFSQIGEYDILNIGLNIIENENSERIFSLILSENNLYYYNYVNIITVNKRDIGRIYFVKKIDISLIFSAYLIFFLLLIFCYFYLKYKINLIYKKISNPIFDIEKYVSGKININKGNFEFEEYKSLYNKIFSYKQEIELLKKDQLLITELKAISSTLQMLAHDVRQPFSRLKMSLDILKKSKSYDEMIKLIQTISINTNRDILQVEYFLNDILHTKSDNNLKIEEESLLKILSAVLKLCFEMQNDLNIELEYKFSHNYKVMVDIKKIERVFSNIILNAIQAMKLKTGKIWILTKEYIENNEKYIEICIGNSNSYIEKEDIDKIFNLFFTKGKKKGTGLGLAISLQIIKNHGGKITCNSCKQKGVEFIFTLPSKSKLFEDNKDLYIFPRHSKYFEFQYNIQSNTLYNYYNSESLKIEKQIFDEISLINKKVYNILVLDDDVDYANGILSLLDEFKLIKPFFKIHISKNFEKAANIFSHFNPDYLICDIDLNCPEHNGFDFVKYVREFNKNVKICIHTNRFIKDDFQLSTEINSDYFIVKPMNNYQFIKFISSLFLTSTENIFENPEESLIVKNDNERTVIIIDDDDFYLMLWQKTMIDIKVNLYNHPDFFYDFILQNKDYIHNIECVIFDYYIEDKVNIIETKIIENLKNLGLNCPFILCSNSKIKESETTFFDGILDKNPCEFSKIKSLFKDKFN</sequence>
<dbReference type="InterPro" id="IPR004358">
    <property type="entry name" value="Sig_transdc_His_kin-like_C"/>
</dbReference>
<feature type="transmembrane region" description="Helical" evidence="10">
    <location>
        <begin position="49"/>
        <end position="69"/>
    </location>
</feature>
<evidence type="ECO:0000313" key="13">
    <source>
        <dbReference type="EMBL" id="KAB8037560.1"/>
    </source>
</evidence>
<keyword evidence="6" id="KW-0418">Kinase</keyword>
<evidence type="ECO:0000313" key="14">
    <source>
        <dbReference type="Proteomes" id="UP000437748"/>
    </source>
</evidence>
<dbReference type="Pfam" id="PF00072">
    <property type="entry name" value="Response_reg"/>
    <property type="match status" value="1"/>
</dbReference>
<keyword evidence="10" id="KW-1133">Transmembrane helix</keyword>
<dbReference type="PANTHER" id="PTHR43065">
    <property type="entry name" value="SENSOR HISTIDINE KINASE"/>
    <property type="match status" value="1"/>
</dbReference>
<dbReference type="EC" id="2.7.13.3" evidence="2"/>
<keyword evidence="10" id="KW-0812">Transmembrane</keyword>
<dbReference type="SMART" id="SM00387">
    <property type="entry name" value="HATPase_c"/>
    <property type="match status" value="1"/>
</dbReference>
<dbReference type="GO" id="GO:0005524">
    <property type="term" value="F:ATP binding"/>
    <property type="evidence" value="ECO:0007669"/>
    <property type="project" value="UniProtKB-KW"/>
</dbReference>
<name>A0A6N6VQ77_9BACT</name>
<dbReference type="PROSITE" id="PS50109">
    <property type="entry name" value="HIS_KIN"/>
    <property type="match status" value="1"/>
</dbReference>
<evidence type="ECO:0000259" key="12">
    <source>
        <dbReference type="PROSITE" id="PS50110"/>
    </source>
</evidence>
<dbReference type="PROSITE" id="PS50110">
    <property type="entry name" value="RESPONSE_REGULATORY"/>
    <property type="match status" value="1"/>
</dbReference>
<evidence type="ECO:0000256" key="5">
    <source>
        <dbReference type="ARBA" id="ARBA00022741"/>
    </source>
</evidence>
<reference evidence="13 14" key="1">
    <citation type="submission" date="2019-10" db="EMBL/GenBank/DDBJ databases">
        <title>New species of Slilvanegrellaceae.</title>
        <authorList>
            <person name="Pitt A."/>
            <person name="Hahn M.W."/>
        </authorList>
    </citation>
    <scope>NUCLEOTIDE SEQUENCE [LARGE SCALE GENOMIC DNA]</scope>
    <source>
        <strain evidence="13 14">SP-Ram-0.45-NSY-1</strain>
    </source>
</reference>
<keyword evidence="14" id="KW-1185">Reference proteome</keyword>
<comment type="catalytic activity">
    <reaction evidence="1">
        <text>ATP + protein L-histidine = ADP + protein N-phospho-L-histidine.</text>
        <dbReference type="EC" id="2.7.13.3"/>
    </reaction>
</comment>
<keyword evidence="10" id="KW-0472">Membrane</keyword>
<evidence type="ECO:0000259" key="11">
    <source>
        <dbReference type="PROSITE" id="PS50109"/>
    </source>
</evidence>
<evidence type="ECO:0000256" key="2">
    <source>
        <dbReference type="ARBA" id="ARBA00012438"/>
    </source>
</evidence>
<dbReference type="InterPro" id="IPR011006">
    <property type="entry name" value="CheY-like_superfamily"/>
</dbReference>
<dbReference type="OrthoDB" id="5290057at2"/>
<dbReference type="InterPro" id="IPR036890">
    <property type="entry name" value="HATPase_C_sf"/>
</dbReference>
<dbReference type="GO" id="GO:0000160">
    <property type="term" value="P:phosphorelay signal transduction system"/>
    <property type="evidence" value="ECO:0007669"/>
    <property type="project" value="UniProtKB-KW"/>
</dbReference>
<protein>
    <recommendedName>
        <fullName evidence="2">histidine kinase</fullName>
        <ecNumber evidence="2">2.7.13.3</ecNumber>
    </recommendedName>
</protein>
<dbReference type="Gene3D" id="3.40.50.2300">
    <property type="match status" value="1"/>
</dbReference>
<feature type="modified residue" description="4-aspartylphosphate" evidence="9">
    <location>
        <position position="576"/>
    </location>
</feature>
<accession>A0A6N6VQ77</accession>